<evidence type="ECO:0000313" key="2">
    <source>
        <dbReference type="EMBL" id="GCE76277.1"/>
    </source>
</evidence>
<dbReference type="AlphaFoldDB" id="A0A402DQ74"/>
<dbReference type="RefSeq" id="WP_130780882.1">
    <property type="nucleotide sequence ID" value="NZ_BIMR01000086.1"/>
</dbReference>
<dbReference type="Gene3D" id="3.40.50.2000">
    <property type="entry name" value="Glycogen Phosphorylase B"/>
    <property type="match status" value="1"/>
</dbReference>
<accession>A0A402DQ74</accession>
<feature type="compositionally biased region" description="Basic residues" evidence="1">
    <location>
        <begin position="480"/>
        <end position="494"/>
    </location>
</feature>
<dbReference type="SUPFAM" id="SSF53756">
    <property type="entry name" value="UDP-Glycosyltransferase/glycogen phosphorylase"/>
    <property type="match status" value="1"/>
</dbReference>
<reference evidence="2 3" key="1">
    <citation type="submission" date="2019-01" db="EMBL/GenBank/DDBJ databases">
        <title>Draft genome sequence of Cellulomonas takizawaensis strain TKZ-21.</title>
        <authorList>
            <person name="Yamamura H."/>
            <person name="Hayashi T."/>
            <person name="Hamada M."/>
            <person name="Serisawa Y."/>
            <person name="Matsuyama K."/>
            <person name="Nakagawa Y."/>
            <person name="Otoguro M."/>
            <person name="Yanagida F."/>
            <person name="Hayakawa M."/>
        </authorList>
    </citation>
    <scope>NUCLEOTIDE SEQUENCE [LARGE SCALE GENOMIC DNA]</scope>
    <source>
        <strain evidence="2 3">NBRC12680</strain>
    </source>
</reference>
<dbReference type="Proteomes" id="UP000289954">
    <property type="component" value="Unassembled WGS sequence"/>
</dbReference>
<dbReference type="OrthoDB" id="9179784at2"/>
<dbReference type="EMBL" id="BIMR01000086">
    <property type="protein sequence ID" value="GCE76277.1"/>
    <property type="molecule type" value="Genomic_DNA"/>
</dbReference>
<organism evidence="2 3">
    <name type="scientific">Cellulomonas biazotea</name>
    <dbReference type="NCBI Taxonomy" id="1709"/>
    <lineage>
        <taxon>Bacteria</taxon>
        <taxon>Bacillati</taxon>
        <taxon>Actinomycetota</taxon>
        <taxon>Actinomycetes</taxon>
        <taxon>Micrococcales</taxon>
        <taxon>Cellulomonadaceae</taxon>
        <taxon>Cellulomonas</taxon>
    </lineage>
</organism>
<feature type="compositionally biased region" description="Basic and acidic residues" evidence="1">
    <location>
        <begin position="465"/>
        <end position="479"/>
    </location>
</feature>
<comment type="caution">
    <text evidence="2">The sequence shown here is derived from an EMBL/GenBank/DDBJ whole genome shotgun (WGS) entry which is preliminary data.</text>
</comment>
<evidence type="ECO:0000256" key="1">
    <source>
        <dbReference type="SAM" id="MobiDB-lite"/>
    </source>
</evidence>
<feature type="region of interest" description="Disordered" evidence="1">
    <location>
        <begin position="465"/>
        <end position="494"/>
    </location>
</feature>
<protein>
    <recommendedName>
        <fullName evidence="4">Glycosyltransferase subfamily 4-like N-terminal domain-containing protein</fullName>
    </recommendedName>
</protein>
<sequence>MSSLDGQRVVLTQSFLYQFGGSEVMTLEIAHELARQGAEVVVVVHGHSEEMARDLTAVPGIRLIRTSDPALEGVLAEAPVDIAWIHHQLIPERLLRERAGTRFVFNHMSSFHPLEFAWAHRIEAALAGAVLFPAPEARVAQVETGLLAGVDPAYLQVLGNPSPDAFAANGRGPAAELGRLLVVSNHIPPELAEALPSLRERWDVTVVGQQAELGAVRRRVTPDLVHEQDAVVTIGKTVQYSLAAGVPVFCYDHFGGPGWLDGSNVALAAEHNFSGRGFSARSGPTELVDEITAGYATARAGVGALASYAPLLGDRLREVLATVGEPSAVPLDEADITAHVAVQSSLGIFMVMSSELEEARRWYADNTAELEDARVALTTRVTALEERSTGLESAVAQALGREEELAATYREARWWVEKHEQDAAALREALATSEEQTEAAASVVRALTAELEAARAEAAGLVDRLAESEDSRRDLERSRLYRYTKHSRRTGRRQ</sequence>
<keyword evidence="3" id="KW-1185">Reference proteome</keyword>
<proteinExistence type="predicted"/>
<gene>
    <name evidence="2" type="ORF">CBZ_13330</name>
</gene>
<name>A0A402DQ74_9CELL</name>
<evidence type="ECO:0000313" key="3">
    <source>
        <dbReference type="Proteomes" id="UP000289954"/>
    </source>
</evidence>
<evidence type="ECO:0008006" key="4">
    <source>
        <dbReference type="Google" id="ProtNLM"/>
    </source>
</evidence>